<dbReference type="RefSeq" id="WP_264208197.1">
    <property type="nucleotide sequence ID" value="NZ_JAOZEW010000027.1"/>
</dbReference>
<sequence>MDLATHYTKLFTESCEKISNDNYVIDTQIDDLSDSRLGITLLIRPTEEIKNNIQLFLNELKEVDASQYYYPNSDIHITVMSIISCYDGFDLNNITIQDYVAVINKCITGLNKSAINLQGITASPSAVMIQGFPSDTSINDLRDNLRTAFKQTTLEQSIDKRYSLFTSHLTVVRFRKPINNKNLFLKILYKYRDYNFGKFEVKKLELVYNDWYQRKEFVKHLSDFNIK</sequence>
<dbReference type="Pfam" id="PF10469">
    <property type="entry name" value="AKAP7_NLS"/>
    <property type="match status" value="1"/>
</dbReference>
<name>A0A9X3C5C9_9FLAO</name>
<evidence type="ECO:0000259" key="1">
    <source>
        <dbReference type="Pfam" id="PF10469"/>
    </source>
</evidence>
<proteinExistence type="predicted"/>
<accession>A0A9X3C5C9</accession>
<protein>
    <submittedName>
        <fullName evidence="2">AKAP7 2'5' RNA ligase-like domain-containing protein</fullName>
    </submittedName>
</protein>
<dbReference type="Proteomes" id="UP001151079">
    <property type="component" value="Unassembled WGS sequence"/>
</dbReference>
<dbReference type="InterPro" id="IPR009097">
    <property type="entry name" value="Cyclic_Pdiesterase"/>
</dbReference>
<comment type="caution">
    <text evidence="2">The sequence shown here is derived from an EMBL/GenBank/DDBJ whole genome shotgun (WGS) entry which is preliminary data.</text>
</comment>
<evidence type="ECO:0000313" key="2">
    <source>
        <dbReference type="EMBL" id="MCV9930119.1"/>
    </source>
</evidence>
<evidence type="ECO:0000313" key="3">
    <source>
        <dbReference type="Proteomes" id="UP001151079"/>
    </source>
</evidence>
<feature type="domain" description="A-kinase anchor protein 7-like phosphoesterase" evidence="1">
    <location>
        <begin position="48"/>
        <end position="207"/>
    </location>
</feature>
<dbReference type="InterPro" id="IPR019510">
    <property type="entry name" value="AKAP7-like_phosphoesterase"/>
</dbReference>
<reference evidence="2" key="1">
    <citation type="submission" date="2022-10" db="EMBL/GenBank/DDBJ databases">
        <title>Two novel species of Flavobacterium.</title>
        <authorList>
            <person name="Liu Q."/>
            <person name="Xin Y.-H."/>
        </authorList>
    </citation>
    <scope>NUCLEOTIDE SEQUENCE</scope>
    <source>
        <strain evidence="2">LS1R49</strain>
    </source>
</reference>
<dbReference type="AlphaFoldDB" id="A0A9X3C5C9"/>
<dbReference type="EMBL" id="JAOZEW010000027">
    <property type="protein sequence ID" value="MCV9930119.1"/>
    <property type="molecule type" value="Genomic_DNA"/>
</dbReference>
<keyword evidence="3" id="KW-1185">Reference proteome</keyword>
<dbReference type="SUPFAM" id="SSF55144">
    <property type="entry name" value="LigT-like"/>
    <property type="match status" value="1"/>
</dbReference>
<gene>
    <name evidence="2" type="ORF">OIU83_20845</name>
</gene>
<organism evidence="2 3">
    <name type="scientific">Flavobacterium shii</name>
    <dbReference type="NCBI Taxonomy" id="2987687"/>
    <lineage>
        <taxon>Bacteria</taxon>
        <taxon>Pseudomonadati</taxon>
        <taxon>Bacteroidota</taxon>
        <taxon>Flavobacteriia</taxon>
        <taxon>Flavobacteriales</taxon>
        <taxon>Flavobacteriaceae</taxon>
        <taxon>Flavobacterium</taxon>
    </lineage>
</organism>
<dbReference type="GO" id="GO:0016874">
    <property type="term" value="F:ligase activity"/>
    <property type="evidence" value="ECO:0007669"/>
    <property type="project" value="UniProtKB-KW"/>
</dbReference>
<dbReference type="Gene3D" id="3.90.1140.10">
    <property type="entry name" value="Cyclic phosphodiesterase"/>
    <property type="match status" value="1"/>
</dbReference>
<keyword evidence="2" id="KW-0436">Ligase</keyword>